<proteinExistence type="predicted"/>
<dbReference type="NCBIfam" id="NF008333">
    <property type="entry name" value="PRK11118.1"/>
    <property type="match status" value="1"/>
</dbReference>
<dbReference type="InterPro" id="IPR011008">
    <property type="entry name" value="Dimeric_a/b-barrel"/>
</dbReference>
<dbReference type="PANTHER" id="PTHR39169">
    <property type="match status" value="1"/>
</dbReference>
<dbReference type="RefSeq" id="WP_109229876.1">
    <property type="nucleotide sequence ID" value="NZ_PYHR01000002.1"/>
</dbReference>
<reference evidence="1 2" key="1">
    <citation type="submission" date="2018-03" db="EMBL/GenBank/DDBJ databases">
        <title>Genome assembly of novel Miniimonas species PCH200.</title>
        <authorList>
            <person name="Thakur V."/>
            <person name="Kumar V."/>
            <person name="Singh D."/>
        </authorList>
    </citation>
    <scope>NUCLEOTIDE SEQUENCE [LARGE SCALE GENOMIC DNA]</scope>
    <source>
        <strain evidence="1 2">PCH200</strain>
    </source>
</reference>
<gene>
    <name evidence="1" type="ORF">C8046_13350</name>
</gene>
<comment type="caution">
    <text evidence="1">The sequence shown here is derived from an EMBL/GenBank/DDBJ whole genome shotgun (WGS) entry which is preliminary data.</text>
</comment>
<keyword evidence="2" id="KW-1185">Reference proteome</keyword>
<name>A0A2U1ZWY5_9MICO</name>
<dbReference type="Proteomes" id="UP000245166">
    <property type="component" value="Unassembled WGS sequence"/>
</dbReference>
<evidence type="ECO:0000313" key="2">
    <source>
        <dbReference type="Proteomes" id="UP000245166"/>
    </source>
</evidence>
<dbReference type="AlphaFoldDB" id="A0A2U1ZWY5"/>
<keyword evidence="1" id="KW-0503">Monooxygenase</keyword>
<dbReference type="GO" id="GO:0004497">
    <property type="term" value="F:monooxygenase activity"/>
    <property type="evidence" value="ECO:0007669"/>
    <property type="project" value="UniProtKB-KW"/>
</dbReference>
<sequence>MPHLLCFEFPSDGPFGPEATPVYSELAGDIAHEDGLIWKVWTEDAERARAGGVYLFADEEKAARYVEKHSTRLGTFGITDIEVRSIGVQGDLSSITHATLA</sequence>
<dbReference type="Pfam" id="PF08803">
    <property type="entry name" value="ydhR"/>
    <property type="match status" value="1"/>
</dbReference>
<keyword evidence="1" id="KW-0560">Oxidoreductase</keyword>
<dbReference type="OrthoDB" id="1440627at2"/>
<dbReference type="PANTHER" id="PTHR39169:SF1">
    <property type="entry name" value="MONOOXYGENASE YDHR-RELATED"/>
    <property type="match status" value="1"/>
</dbReference>
<dbReference type="InterPro" id="IPR014910">
    <property type="entry name" value="YdhR"/>
</dbReference>
<dbReference type="EMBL" id="PYHR01000002">
    <property type="protein sequence ID" value="PWD51495.1"/>
    <property type="molecule type" value="Genomic_DNA"/>
</dbReference>
<dbReference type="SUPFAM" id="SSF54909">
    <property type="entry name" value="Dimeric alpha+beta barrel"/>
    <property type="match status" value="1"/>
</dbReference>
<organism evidence="1 2">
    <name type="scientific">Serinibacter arcticus</name>
    <dbReference type="NCBI Taxonomy" id="1655435"/>
    <lineage>
        <taxon>Bacteria</taxon>
        <taxon>Bacillati</taxon>
        <taxon>Actinomycetota</taxon>
        <taxon>Actinomycetes</taxon>
        <taxon>Micrococcales</taxon>
        <taxon>Beutenbergiaceae</taxon>
        <taxon>Serinibacter</taxon>
    </lineage>
</organism>
<evidence type="ECO:0000313" key="1">
    <source>
        <dbReference type="EMBL" id="PWD51495.1"/>
    </source>
</evidence>
<accession>A0A2U1ZWY5</accession>
<protein>
    <submittedName>
        <fullName evidence="1">Monooxygenase</fullName>
    </submittedName>
</protein>
<dbReference type="Gene3D" id="3.30.70.100">
    <property type="match status" value="1"/>
</dbReference>